<dbReference type="InterPro" id="IPR044068">
    <property type="entry name" value="CB"/>
</dbReference>
<feature type="domain" description="Core-binding (CB)" evidence="5">
    <location>
        <begin position="41"/>
        <end position="104"/>
    </location>
</feature>
<evidence type="ECO:0000256" key="1">
    <source>
        <dbReference type="ARBA" id="ARBA00008857"/>
    </source>
</evidence>
<comment type="similarity">
    <text evidence="1">Belongs to the 'phage' integrase family.</text>
</comment>
<dbReference type="Gene3D" id="1.10.150.130">
    <property type="match status" value="1"/>
</dbReference>
<accession>A0A379FG19</accession>
<evidence type="ECO:0000256" key="4">
    <source>
        <dbReference type="PROSITE-ProRule" id="PRU01248"/>
    </source>
</evidence>
<dbReference type="GO" id="GO:0003677">
    <property type="term" value="F:DNA binding"/>
    <property type="evidence" value="ECO:0007669"/>
    <property type="project" value="UniProtKB-UniRule"/>
</dbReference>
<name>A0A379FG19_PROMI</name>
<evidence type="ECO:0000256" key="2">
    <source>
        <dbReference type="ARBA" id="ARBA00022908"/>
    </source>
</evidence>
<organism evidence="6 7">
    <name type="scientific">Proteus mirabilis</name>
    <dbReference type="NCBI Taxonomy" id="584"/>
    <lineage>
        <taxon>Bacteria</taxon>
        <taxon>Pseudomonadati</taxon>
        <taxon>Pseudomonadota</taxon>
        <taxon>Gammaproteobacteria</taxon>
        <taxon>Enterobacterales</taxon>
        <taxon>Morganellaceae</taxon>
        <taxon>Proteus</taxon>
    </lineage>
</organism>
<dbReference type="EMBL" id="UGTS01000004">
    <property type="protein sequence ID" value="SUC18505.1"/>
    <property type="molecule type" value="Genomic_DNA"/>
</dbReference>
<dbReference type="Pfam" id="PF09003">
    <property type="entry name" value="Arm-DNA-bind_1"/>
    <property type="match status" value="1"/>
</dbReference>
<dbReference type="GO" id="GO:0008907">
    <property type="term" value="F:integrase activity"/>
    <property type="evidence" value="ECO:0007669"/>
    <property type="project" value="InterPro"/>
</dbReference>
<evidence type="ECO:0000313" key="7">
    <source>
        <dbReference type="Proteomes" id="UP000254191"/>
    </source>
</evidence>
<dbReference type="AlphaFoldDB" id="A0A379FG19"/>
<evidence type="ECO:0000256" key="3">
    <source>
        <dbReference type="ARBA" id="ARBA00023125"/>
    </source>
</evidence>
<dbReference type="InterPro" id="IPR010998">
    <property type="entry name" value="Integrase_recombinase_N"/>
</dbReference>
<evidence type="ECO:0000313" key="6">
    <source>
        <dbReference type="EMBL" id="SUC18505.1"/>
    </source>
</evidence>
<protein>
    <submittedName>
        <fullName evidence="6">Phage integrase</fullName>
    </submittedName>
</protein>
<keyword evidence="2" id="KW-0229">DNA integration</keyword>
<sequence length="104" mass="11975">MDNEAEAKAIAIEANTRLAEQRSRQVMAISDRVAKIKGKEITVNTWLDKYWAIQEERLKEGDIKPNTYKQKRKPVDLMRQALSMKPLPAVDARDIAGILDEYKF</sequence>
<dbReference type="PROSITE" id="PS51900">
    <property type="entry name" value="CB"/>
    <property type="match status" value="1"/>
</dbReference>
<reference evidence="6 7" key="1">
    <citation type="submission" date="2018-06" db="EMBL/GenBank/DDBJ databases">
        <authorList>
            <consortium name="Pathogen Informatics"/>
            <person name="Doyle S."/>
        </authorList>
    </citation>
    <scope>NUCLEOTIDE SEQUENCE [LARGE SCALE GENOMIC DNA]</scope>
    <source>
        <strain evidence="6 7">NCTC11938</strain>
    </source>
</reference>
<dbReference type="InterPro" id="IPR015094">
    <property type="entry name" value="Integrase_lambda-typ_DNA-bd_N"/>
</dbReference>
<keyword evidence="3 4" id="KW-0238">DNA-binding</keyword>
<evidence type="ECO:0000259" key="5">
    <source>
        <dbReference type="PROSITE" id="PS51900"/>
    </source>
</evidence>
<proteinExistence type="inferred from homology"/>
<dbReference type="Proteomes" id="UP000254191">
    <property type="component" value="Unassembled WGS sequence"/>
</dbReference>
<gene>
    <name evidence="6" type="primary">int_1</name>
    <name evidence="6" type="ORF">NCTC11938_00793</name>
</gene>